<dbReference type="GO" id="GO:0004400">
    <property type="term" value="F:histidinol-phosphate transaminase activity"/>
    <property type="evidence" value="ECO:0007669"/>
    <property type="project" value="UniProtKB-EC"/>
</dbReference>
<keyword evidence="8" id="KW-0808">Transferase</keyword>
<dbReference type="PANTHER" id="PTHR42885">
    <property type="entry name" value="HISTIDINOL-PHOSPHATE AMINOTRANSFERASE-RELATED"/>
    <property type="match status" value="1"/>
</dbReference>
<dbReference type="HAMAP" id="MF_01023">
    <property type="entry name" value="HisC_aminotrans_2"/>
    <property type="match status" value="1"/>
</dbReference>
<accession>A0A1Y5HXQ0</accession>
<dbReference type="GO" id="GO:0000105">
    <property type="term" value="P:L-histidine biosynthetic process"/>
    <property type="evidence" value="ECO:0007669"/>
    <property type="project" value="UniProtKB-UniPathway"/>
</dbReference>
<keyword evidence="9" id="KW-0663">Pyridoxal phosphate</keyword>
<sequence>RALSAYPVGDASGMVKLDAMENPHQWSAELKQAWAEKLQQADINRYPHPQAPKVKAGLRKAMNIPEEFDCLLGNGSDEIIQLLAMLVAKPGAKIMAPEPGFVMYKMIATFCGVDHVGVPLTADFELDMPAMLKCINEQQPELIFLAQPNNPTANLYSESQLRELIQASQGLVIMDEAYLPFSSRNHLHFLAEFDNVLVMRTLSKVGLAGLRLGMIFGRSEWLSELDKIRMPYNINVLTQISAEFALEHYEILLGQCEQIKQQRTRMDSALTELGFKCYKSEANFILARADMEFEGQAKEIFEQLKQHNVLIKCLAGGHPLLENCLRFTVGTEQENMVLLEALADIYNIDVINRSDKKAAIIGLESNQLLRLFYALFRAKLERLSASSGSSLDYLSVP</sequence>
<dbReference type="InterPro" id="IPR005861">
    <property type="entry name" value="HisP_aminotrans"/>
</dbReference>
<evidence type="ECO:0000256" key="11">
    <source>
        <dbReference type="ARBA" id="ARBA00047481"/>
    </source>
</evidence>
<feature type="domain" description="Aminotransferase class I/classII large" evidence="12">
    <location>
        <begin position="14"/>
        <end position="342"/>
    </location>
</feature>
<dbReference type="PANTHER" id="PTHR42885:SF2">
    <property type="entry name" value="HISTIDINOL-PHOSPHATE AMINOTRANSFERASE"/>
    <property type="match status" value="1"/>
</dbReference>
<dbReference type="Gene3D" id="3.40.640.10">
    <property type="entry name" value="Type I PLP-dependent aspartate aminotransferase-like (Major domain)"/>
    <property type="match status" value="1"/>
</dbReference>
<protein>
    <recommendedName>
        <fullName evidence="5">histidinol-phosphate transaminase</fullName>
        <ecNumber evidence="5">2.6.1.9</ecNumber>
    </recommendedName>
</protein>
<evidence type="ECO:0000256" key="9">
    <source>
        <dbReference type="ARBA" id="ARBA00022898"/>
    </source>
</evidence>
<evidence type="ECO:0000259" key="12">
    <source>
        <dbReference type="Pfam" id="PF00155"/>
    </source>
</evidence>
<dbReference type="GO" id="GO:0030170">
    <property type="term" value="F:pyridoxal phosphate binding"/>
    <property type="evidence" value="ECO:0007669"/>
    <property type="project" value="InterPro"/>
</dbReference>
<evidence type="ECO:0000313" key="13">
    <source>
        <dbReference type="EMBL" id="OUS40553.1"/>
    </source>
</evidence>
<dbReference type="AlphaFoldDB" id="A0A1Y5HXQ0"/>
<keyword evidence="7" id="KW-0028">Amino-acid biosynthesis</keyword>
<evidence type="ECO:0000313" key="14">
    <source>
        <dbReference type="Proteomes" id="UP000227088"/>
    </source>
</evidence>
<dbReference type="InterPro" id="IPR015421">
    <property type="entry name" value="PyrdxlP-dep_Trfase_major"/>
</dbReference>
<evidence type="ECO:0000256" key="1">
    <source>
        <dbReference type="ARBA" id="ARBA00001933"/>
    </source>
</evidence>
<evidence type="ECO:0000256" key="5">
    <source>
        <dbReference type="ARBA" id="ARBA00012748"/>
    </source>
</evidence>
<dbReference type="InterPro" id="IPR015424">
    <property type="entry name" value="PyrdxlP-dep_Trfase"/>
</dbReference>
<dbReference type="SUPFAM" id="SSF53383">
    <property type="entry name" value="PLP-dependent transferases"/>
    <property type="match status" value="1"/>
</dbReference>
<dbReference type="Pfam" id="PF00155">
    <property type="entry name" value="Aminotran_1_2"/>
    <property type="match status" value="1"/>
</dbReference>
<comment type="subunit">
    <text evidence="4">Homodimer.</text>
</comment>
<dbReference type="EC" id="2.6.1.9" evidence="5"/>
<comment type="pathway">
    <text evidence="2">Amino-acid biosynthesis; L-histidine biosynthesis; L-histidine from 5-phospho-alpha-D-ribose 1-diphosphate: step 7/9.</text>
</comment>
<evidence type="ECO:0000256" key="4">
    <source>
        <dbReference type="ARBA" id="ARBA00011738"/>
    </source>
</evidence>
<proteinExistence type="inferred from homology"/>
<keyword evidence="6" id="KW-0032">Aminotransferase</keyword>
<dbReference type="EMBL" id="MABE01000312">
    <property type="protein sequence ID" value="OUS40553.1"/>
    <property type="molecule type" value="Genomic_DNA"/>
</dbReference>
<comment type="similarity">
    <text evidence="3">Belongs to the class-II pyridoxal-phosphate-dependent aminotransferase family. Histidinol-phosphate aminotransferase subfamily.</text>
</comment>
<evidence type="ECO:0000256" key="2">
    <source>
        <dbReference type="ARBA" id="ARBA00005011"/>
    </source>
</evidence>
<dbReference type="InterPro" id="IPR004839">
    <property type="entry name" value="Aminotransferase_I/II_large"/>
</dbReference>
<evidence type="ECO:0000256" key="7">
    <source>
        <dbReference type="ARBA" id="ARBA00022605"/>
    </source>
</evidence>
<dbReference type="Gene3D" id="3.90.1150.10">
    <property type="entry name" value="Aspartate Aminotransferase, domain 1"/>
    <property type="match status" value="1"/>
</dbReference>
<dbReference type="CDD" id="cd00609">
    <property type="entry name" value="AAT_like"/>
    <property type="match status" value="1"/>
</dbReference>
<keyword evidence="10" id="KW-0368">Histidine biosynthesis</keyword>
<dbReference type="InterPro" id="IPR015422">
    <property type="entry name" value="PyrdxlP-dep_Trfase_small"/>
</dbReference>
<comment type="caution">
    <text evidence="13">The sequence shown here is derived from an EMBL/GenBank/DDBJ whole genome shotgun (WGS) entry which is preliminary data.</text>
</comment>
<organism evidence="13 14">
    <name type="scientific">Oleispira antarctica</name>
    <dbReference type="NCBI Taxonomy" id="188908"/>
    <lineage>
        <taxon>Bacteria</taxon>
        <taxon>Pseudomonadati</taxon>
        <taxon>Pseudomonadota</taxon>
        <taxon>Gammaproteobacteria</taxon>
        <taxon>Oceanospirillales</taxon>
        <taxon>Oceanospirillaceae</taxon>
        <taxon>Oleispira</taxon>
    </lineage>
</organism>
<evidence type="ECO:0000256" key="3">
    <source>
        <dbReference type="ARBA" id="ARBA00007970"/>
    </source>
</evidence>
<evidence type="ECO:0000256" key="10">
    <source>
        <dbReference type="ARBA" id="ARBA00023102"/>
    </source>
</evidence>
<comment type="cofactor">
    <cofactor evidence="1">
        <name>pyridoxal 5'-phosphate</name>
        <dbReference type="ChEBI" id="CHEBI:597326"/>
    </cofactor>
</comment>
<dbReference type="UniPathway" id="UPA00031">
    <property type="reaction ID" value="UER00012"/>
</dbReference>
<dbReference type="Proteomes" id="UP000227088">
    <property type="component" value="Unassembled WGS sequence"/>
</dbReference>
<dbReference type="NCBIfam" id="TIGR01141">
    <property type="entry name" value="hisC"/>
    <property type="match status" value="1"/>
</dbReference>
<feature type="non-terminal residue" evidence="13">
    <location>
        <position position="1"/>
    </location>
</feature>
<evidence type="ECO:0000256" key="8">
    <source>
        <dbReference type="ARBA" id="ARBA00022679"/>
    </source>
</evidence>
<evidence type="ECO:0000256" key="6">
    <source>
        <dbReference type="ARBA" id="ARBA00022576"/>
    </source>
</evidence>
<comment type="catalytic activity">
    <reaction evidence="11">
        <text>L-histidinol phosphate + 2-oxoglutarate = 3-(imidazol-4-yl)-2-oxopropyl phosphate + L-glutamate</text>
        <dbReference type="Rhea" id="RHEA:23744"/>
        <dbReference type="ChEBI" id="CHEBI:16810"/>
        <dbReference type="ChEBI" id="CHEBI:29985"/>
        <dbReference type="ChEBI" id="CHEBI:57766"/>
        <dbReference type="ChEBI" id="CHEBI:57980"/>
        <dbReference type="EC" id="2.6.1.9"/>
    </reaction>
</comment>
<name>A0A1Y5HXQ0_OLEAN</name>
<gene>
    <name evidence="13" type="ORF">A9R00_05420</name>
</gene>
<reference evidence="14" key="1">
    <citation type="journal article" date="2017" name="Proc. Natl. Acad. Sci. U.S.A.">
        <title>Simulation of Deepwater Horizon oil plume reveals substrate specialization within a complex community of hydrocarbon degraders.</title>
        <authorList>
            <person name="Hu P."/>
            <person name="Dubinsky E.A."/>
            <person name="Probst A.J."/>
            <person name="Wang J."/>
            <person name="Sieber C.M.K."/>
            <person name="Tom L.M."/>
            <person name="Gardinali P."/>
            <person name="Banfield J.F."/>
            <person name="Atlas R.M."/>
            <person name="Andersen G.L."/>
        </authorList>
    </citation>
    <scope>NUCLEOTIDE SEQUENCE [LARGE SCALE GENOMIC DNA]</scope>
</reference>